<dbReference type="GO" id="GO:0042276">
    <property type="term" value="P:error-prone translesion synthesis"/>
    <property type="evidence" value="ECO:0007669"/>
    <property type="project" value="InterPro"/>
</dbReference>
<evidence type="ECO:0000256" key="2">
    <source>
        <dbReference type="ARBA" id="ARBA00044677"/>
    </source>
</evidence>
<name>A0A835LNM8_9MAGN</name>
<dbReference type="GO" id="GO:0005759">
    <property type="term" value="C:mitochondrial matrix"/>
    <property type="evidence" value="ECO:0007669"/>
    <property type="project" value="TreeGrafter"/>
</dbReference>
<dbReference type="EMBL" id="JADFTS010000006">
    <property type="protein sequence ID" value="KAF9602333.1"/>
    <property type="molecule type" value="Genomic_DNA"/>
</dbReference>
<dbReference type="GO" id="GO:0031297">
    <property type="term" value="P:replication fork processing"/>
    <property type="evidence" value="ECO:0007669"/>
    <property type="project" value="TreeGrafter"/>
</dbReference>
<evidence type="ECO:0000313" key="5">
    <source>
        <dbReference type="EMBL" id="KAF9602333.1"/>
    </source>
</evidence>
<dbReference type="AlphaFoldDB" id="A0A835LNM8"/>
<gene>
    <name evidence="5" type="ORF">IFM89_026538</name>
</gene>
<dbReference type="PANTHER" id="PTHR31399">
    <property type="entry name" value="DNA-DIRECTED PRIMASE / POLYMERASE PROTEIN"/>
    <property type="match status" value="1"/>
</dbReference>
<keyword evidence="6" id="KW-1185">Reference proteome</keyword>
<comment type="catalytic activity">
    <reaction evidence="4">
        <text>DNA(n) + a 2'-deoxyribonucleoside 5'-triphosphate = DNA(n+1) + diphosphate</text>
        <dbReference type="Rhea" id="RHEA:22508"/>
        <dbReference type="Rhea" id="RHEA-COMP:17339"/>
        <dbReference type="Rhea" id="RHEA-COMP:17340"/>
        <dbReference type="ChEBI" id="CHEBI:33019"/>
        <dbReference type="ChEBI" id="CHEBI:61560"/>
        <dbReference type="ChEBI" id="CHEBI:173112"/>
        <dbReference type="EC" id="2.7.7.7"/>
    </reaction>
    <physiologicalReaction direction="left-to-right" evidence="4">
        <dbReference type="Rhea" id="RHEA:22509"/>
    </physiologicalReaction>
</comment>
<dbReference type="EC" id="2.7.7.102" evidence="3"/>
<dbReference type="GO" id="GO:0005634">
    <property type="term" value="C:nucleus"/>
    <property type="evidence" value="ECO:0007669"/>
    <property type="project" value="TreeGrafter"/>
</dbReference>
<evidence type="ECO:0000256" key="1">
    <source>
        <dbReference type="ARBA" id="ARBA00026139"/>
    </source>
</evidence>
<protein>
    <recommendedName>
        <fullName evidence="1">DNA-directed primase/polymerase protein</fullName>
        <ecNumber evidence="3">2.7.7.102</ecNumber>
    </recommendedName>
</protein>
<dbReference type="PANTHER" id="PTHR31399:SF0">
    <property type="entry name" value="DNA-DIRECTED PRIMASE_POLYMERASE PROTEIN"/>
    <property type="match status" value="1"/>
</dbReference>
<comment type="catalytic activity">
    <reaction evidence="2">
        <text>ssDNA + n NTP = ssDNA/pppN(pN)n-1 hybrid + (n-1) diphosphate.</text>
        <dbReference type="EC" id="2.7.7.102"/>
    </reaction>
</comment>
<proteinExistence type="predicted"/>
<accession>A0A835LNM8</accession>
<comment type="caution">
    <text evidence="5">The sequence shown here is derived from an EMBL/GenBank/DDBJ whole genome shotgun (WGS) entry which is preliminary data.</text>
</comment>
<reference evidence="5 6" key="1">
    <citation type="submission" date="2020-10" db="EMBL/GenBank/DDBJ databases">
        <title>The Coptis chinensis genome and diversification of protoberbering-type alkaloids.</title>
        <authorList>
            <person name="Wang B."/>
            <person name="Shu S."/>
            <person name="Song C."/>
            <person name="Liu Y."/>
        </authorList>
    </citation>
    <scope>NUCLEOTIDE SEQUENCE [LARGE SCALE GENOMIC DNA]</scope>
    <source>
        <strain evidence="5">HL-2020</strain>
        <tissue evidence="5">Leaf</tissue>
    </source>
</reference>
<dbReference type="GO" id="GO:0006264">
    <property type="term" value="P:mitochondrial DNA replication"/>
    <property type="evidence" value="ECO:0007669"/>
    <property type="project" value="TreeGrafter"/>
</dbReference>
<dbReference type="InterPro" id="IPR044917">
    <property type="entry name" value="PRIMPOL"/>
</dbReference>
<dbReference type="Pfam" id="PF03121">
    <property type="entry name" value="Herpes_UL52"/>
    <property type="match status" value="1"/>
</dbReference>
<sequence>MGKKISPLVFYGSPHGVPVKRPTRLLKLLHEIHGDLSEETNLRARKDIWATFPKQDQAMNFSKQYPHARLFSYQDHVSGQRRFLVSTYTEFWQRYKNMDSTFRHHYEVIQEGLPCHLYFDLEFDKRVNLEKNGEEMVDVLLSVIFYALLDKYSIHGEEDWVIELDSSTEEKFSRHLIIRVPKSAFKDNSHAGAFVAEVCSRICSGRDRDHKLQKLFVSKDLSSHEPLHHLFVDTAVYSRNRCFRLALSSKAGKKSILLPTSRFKCKNLCEQDMFMDSLICKMDGDCQKLLICKMDVDCMKTLCFDSEDKCDYENLSTAPSLALHACTTDFPTTYFVGKSPFPALDMFVESIASIGNVSGRIRSWYWFSEYGVIVYNMLRNRYCERIGRQHKSNHVMYVVDFKRTVYYQKCYDPDCKGYRSPFRPIPDDVIPDTSTCFNSIQSDDHRVGNNDLDHQLGQNEVDHIPCDSDQKITDSCKKDGWWLEAVKIADEFESRRKMQNPGKLVADQGIDDDEGDCEWWMAVERTTSQTEQQSNRVLL</sequence>
<dbReference type="GO" id="GO:0003887">
    <property type="term" value="F:DNA-directed DNA polymerase activity"/>
    <property type="evidence" value="ECO:0007669"/>
    <property type="project" value="UniProtKB-EC"/>
</dbReference>
<dbReference type="GO" id="GO:0003682">
    <property type="term" value="F:chromatin binding"/>
    <property type="evidence" value="ECO:0007669"/>
    <property type="project" value="TreeGrafter"/>
</dbReference>
<evidence type="ECO:0000313" key="6">
    <source>
        <dbReference type="Proteomes" id="UP000631114"/>
    </source>
</evidence>
<dbReference type="Proteomes" id="UP000631114">
    <property type="component" value="Unassembled WGS sequence"/>
</dbReference>
<dbReference type="GO" id="GO:0009411">
    <property type="term" value="P:response to UV"/>
    <property type="evidence" value="ECO:0007669"/>
    <property type="project" value="TreeGrafter"/>
</dbReference>
<evidence type="ECO:0000256" key="4">
    <source>
        <dbReference type="ARBA" id="ARBA00047303"/>
    </source>
</evidence>
<dbReference type="OrthoDB" id="5988181at2759"/>
<evidence type="ECO:0000256" key="3">
    <source>
        <dbReference type="ARBA" id="ARBA00044768"/>
    </source>
</evidence>
<organism evidence="5 6">
    <name type="scientific">Coptis chinensis</name>
    <dbReference type="NCBI Taxonomy" id="261450"/>
    <lineage>
        <taxon>Eukaryota</taxon>
        <taxon>Viridiplantae</taxon>
        <taxon>Streptophyta</taxon>
        <taxon>Embryophyta</taxon>
        <taxon>Tracheophyta</taxon>
        <taxon>Spermatophyta</taxon>
        <taxon>Magnoliopsida</taxon>
        <taxon>Ranunculales</taxon>
        <taxon>Ranunculaceae</taxon>
        <taxon>Coptidoideae</taxon>
        <taxon>Coptis</taxon>
    </lineage>
</organism>